<evidence type="ECO:0000313" key="3">
    <source>
        <dbReference type="Proteomes" id="UP001219525"/>
    </source>
</evidence>
<feature type="compositionally biased region" description="Basic and acidic residues" evidence="1">
    <location>
        <begin position="471"/>
        <end position="491"/>
    </location>
</feature>
<name>A0AAD6V1X0_9AGAR</name>
<keyword evidence="3" id="KW-1185">Reference proteome</keyword>
<feature type="compositionally biased region" description="Low complexity" evidence="1">
    <location>
        <begin position="665"/>
        <end position="680"/>
    </location>
</feature>
<dbReference type="EMBL" id="JARJCW010000062">
    <property type="protein sequence ID" value="KAJ7200648.1"/>
    <property type="molecule type" value="Genomic_DNA"/>
</dbReference>
<organism evidence="2 3">
    <name type="scientific">Mycena pura</name>
    <dbReference type="NCBI Taxonomy" id="153505"/>
    <lineage>
        <taxon>Eukaryota</taxon>
        <taxon>Fungi</taxon>
        <taxon>Dikarya</taxon>
        <taxon>Basidiomycota</taxon>
        <taxon>Agaricomycotina</taxon>
        <taxon>Agaricomycetes</taxon>
        <taxon>Agaricomycetidae</taxon>
        <taxon>Agaricales</taxon>
        <taxon>Marasmiineae</taxon>
        <taxon>Mycenaceae</taxon>
        <taxon>Mycena</taxon>
    </lineage>
</organism>
<feature type="compositionally biased region" description="Basic and acidic residues" evidence="1">
    <location>
        <begin position="560"/>
        <end position="572"/>
    </location>
</feature>
<protein>
    <submittedName>
        <fullName evidence="2">Uncharacterized protein</fullName>
    </submittedName>
</protein>
<reference evidence="2" key="1">
    <citation type="submission" date="2023-03" db="EMBL/GenBank/DDBJ databases">
        <title>Massive genome expansion in bonnet fungi (Mycena s.s.) driven by repeated elements and novel gene families across ecological guilds.</title>
        <authorList>
            <consortium name="Lawrence Berkeley National Laboratory"/>
            <person name="Harder C.B."/>
            <person name="Miyauchi S."/>
            <person name="Viragh M."/>
            <person name="Kuo A."/>
            <person name="Thoen E."/>
            <person name="Andreopoulos B."/>
            <person name="Lu D."/>
            <person name="Skrede I."/>
            <person name="Drula E."/>
            <person name="Henrissat B."/>
            <person name="Morin E."/>
            <person name="Kohler A."/>
            <person name="Barry K."/>
            <person name="LaButti K."/>
            <person name="Morin E."/>
            <person name="Salamov A."/>
            <person name="Lipzen A."/>
            <person name="Mereny Z."/>
            <person name="Hegedus B."/>
            <person name="Baldrian P."/>
            <person name="Stursova M."/>
            <person name="Weitz H."/>
            <person name="Taylor A."/>
            <person name="Grigoriev I.V."/>
            <person name="Nagy L.G."/>
            <person name="Martin F."/>
            <person name="Kauserud H."/>
        </authorList>
    </citation>
    <scope>NUCLEOTIDE SEQUENCE</scope>
    <source>
        <strain evidence="2">9144</strain>
    </source>
</reference>
<feature type="region of interest" description="Disordered" evidence="1">
    <location>
        <begin position="203"/>
        <end position="223"/>
    </location>
</feature>
<feature type="region of interest" description="Disordered" evidence="1">
    <location>
        <begin position="460"/>
        <end position="507"/>
    </location>
</feature>
<dbReference type="AlphaFoldDB" id="A0AAD6V1X0"/>
<comment type="caution">
    <text evidence="2">The sequence shown here is derived from an EMBL/GenBank/DDBJ whole genome shotgun (WGS) entry which is preliminary data.</text>
</comment>
<accession>A0AAD6V1X0</accession>
<gene>
    <name evidence="2" type="ORF">GGX14DRAFT_660083</name>
</gene>
<evidence type="ECO:0000313" key="2">
    <source>
        <dbReference type="EMBL" id="KAJ7200648.1"/>
    </source>
</evidence>
<proteinExistence type="predicted"/>
<feature type="compositionally biased region" description="Low complexity" evidence="1">
    <location>
        <begin position="527"/>
        <end position="539"/>
    </location>
</feature>
<dbReference type="Proteomes" id="UP001219525">
    <property type="component" value="Unassembled WGS sequence"/>
</dbReference>
<feature type="compositionally biased region" description="Low complexity" evidence="1">
    <location>
        <begin position="492"/>
        <end position="501"/>
    </location>
</feature>
<sequence>MTDSRKFQSHKSSNTNNPYLACCNTDDGSRTRQAACTGTTVGHARRLRRHVAIVQRAGGDAIRARVRRGCTVSPARASGVGAAFTACAVCGLTFERGGGRRCNHFNQVIQTTGRGRHRRRAQARPRVMLDACAGRWAVHSERGVTELVLPCHAGMCWEVDGAYVTRVESVCLGRGGPVCLAKARWRRQLPRRPGRLKDCAVGVQRSARSDDQKRRTHRVTAQSTHSLNAWRHLGTLTTIDSLLAWRNGQWRPKRSAALVERVRVKRVTGSGGDRRLAAARHARAVGGGYCTGSCGGRRALRGVRRPAVGGRESCTTRVPATTPKRAANDGQQTARAAGSGGGQQATGNEPREASGGQRTTVSGRRRRPVGGGQQATDCPRRQPAGGHRWWRWWIAGGEWRTAGSAQRGDVSVWTSARHGAHGVRHRAQRQAAGDWRARPLLQQAAYGGCCPTWMRAVGTSGDWRQVGNGKRASESTSDGKREAAGGEHQEAAGRAQNAGATAAGGGRRDLWAAGGGTCAMRARARQRAASGEQRGAAGSKRPVASGGRQARAGVGSGRVQRAEASNDQRPTGDEACSSGEWRVLRDGGGCSRRRVSKDVQRATGLRRRVHGQRPAAPAGVQREVGNQRKTAPSERREESGVQLEADSGQPAAGSGKREAGGGRRAAGSGQQTAGSGQSAGSDERPAAGSKQSGGARRAVGGWQQVACGVQQVAGAVGPLCACGVRARGGVDHPDSGKLLLTSCRRTVLGSGVAPAQGVEAAAHCVLQRFEGHEHSRTYRQTLVTTPKCRHVRCNDLLRAAGSERQRGPHAGQPARPCSVGVGLCAALRVNL</sequence>
<feature type="region of interest" description="Disordered" evidence="1">
    <location>
        <begin position="306"/>
        <end position="384"/>
    </location>
</feature>
<feature type="region of interest" description="Disordered" evidence="1">
    <location>
        <begin position="523"/>
        <end position="695"/>
    </location>
</feature>
<evidence type="ECO:0000256" key="1">
    <source>
        <dbReference type="SAM" id="MobiDB-lite"/>
    </source>
</evidence>